<dbReference type="InterPro" id="IPR011009">
    <property type="entry name" value="Kinase-like_dom_sf"/>
</dbReference>
<dbReference type="InterPro" id="IPR008271">
    <property type="entry name" value="Ser/Thr_kinase_AS"/>
</dbReference>
<dbReference type="OrthoDB" id="6513151at2759"/>
<name>A0A9J6C0B1_POLVA</name>
<dbReference type="InterPro" id="IPR000719">
    <property type="entry name" value="Prot_kinase_dom"/>
</dbReference>
<evidence type="ECO:0000313" key="3">
    <source>
        <dbReference type="Proteomes" id="UP001107558"/>
    </source>
</evidence>
<organism evidence="2 3">
    <name type="scientific">Polypedilum vanderplanki</name>
    <name type="common">Sleeping chironomid midge</name>
    <dbReference type="NCBI Taxonomy" id="319348"/>
    <lineage>
        <taxon>Eukaryota</taxon>
        <taxon>Metazoa</taxon>
        <taxon>Ecdysozoa</taxon>
        <taxon>Arthropoda</taxon>
        <taxon>Hexapoda</taxon>
        <taxon>Insecta</taxon>
        <taxon>Pterygota</taxon>
        <taxon>Neoptera</taxon>
        <taxon>Endopterygota</taxon>
        <taxon>Diptera</taxon>
        <taxon>Nematocera</taxon>
        <taxon>Chironomoidea</taxon>
        <taxon>Chironomidae</taxon>
        <taxon>Chironominae</taxon>
        <taxon>Polypedilum</taxon>
        <taxon>Polypedilum</taxon>
    </lineage>
</organism>
<dbReference type="Proteomes" id="UP001107558">
    <property type="component" value="Chromosome 2"/>
</dbReference>
<dbReference type="PROSITE" id="PS00108">
    <property type="entry name" value="PROTEIN_KINASE_ST"/>
    <property type="match status" value="1"/>
</dbReference>
<dbReference type="PANTHER" id="PTHR24359:SF26">
    <property type="entry name" value="SERINE_THREONINE-PROTEIN KINASE MENG-PO"/>
    <property type="match status" value="1"/>
</dbReference>
<dbReference type="SUPFAM" id="SSF56112">
    <property type="entry name" value="Protein kinase-like (PK-like)"/>
    <property type="match status" value="1"/>
</dbReference>
<keyword evidence="3" id="KW-1185">Reference proteome</keyword>
<dbReference type="Gene3D" id="1.10.510.10">
    <property type="entry name" value="Transferase(Phosphotransferase) domain 1"/>
    <property type="match status" value="1"/>
</dbReference>
<evidence type="ECO:0000313" key="2">
    <source>
        <dbReference type="EMBL" id="KAG5675657.1"/>
    </source>
</evidence>
<reference evidence="2" key="1">
    <citation type="submission" date="2021-03" db="EMBL/GenBank/DDBJ databases">
        <title>Chromosome level genome of the anhydrobiotic midge Polypedilum vanderplanki.</title>
        <authorList>
            <person name="Yoshida Y."/>
            <person name="Kikawada T."/>
            <person name="Gusev O."/>
        </authorList>
    </citation>
    <scope>NUCLEOTIDE SEQUENCE</scope>
    <source>
        <strain evidence="2">NIAS01</strain>
        <tissue evidence="2">Whole body or cell culture</tissue>
    </source>
</reference>
<evidence type="ECO:0000259" key="1">
    <source>
        <dbReference type="PROSITE" id="PS50011"/>
    </source>
</evidence>
<dbReference type="Pfam" id="PF00069">
    <property type="entry name" value="Pkinase"/>
    <property type="match status" value="1"/>
</dbReference>
<accession>A0A9J6C0B1</accession>
<proteinExistence type="predicted"/>
<dbReference type="PANTHER" id="PTHR24359">
    <property type="entry name" value="SERINE/THREONINE-PROTEIN KINASE SBK1"/>
    <property type="match status" value="1"/>
</dbReference>
<gene>
    <name evidence="2" type="ORF">PVAND_005544</name>
</gene>
<dbReference type="PROSITE" id="PS50011">
    <property type="entry name" value="PROTEIN_KINASE_DOM"/>
    <property type="match status" value="1"/>
</dbReference>
<dbReference type="AlphaFoldDB" id="A0A9J6C0B1"/>
<dbReference type="GO" id="GO:0005524">
    <property type="term" value="F:ATP binding"/>
    <property type="evidence" value="ECO:0007669"/>
    <property type="project" value="InterPro"/>
</dbReference>
<comment type="caution">
    <text evidence="2">The sequence shown here is derived from an EMBL/GenBank/DDBJ whole genome shotgun (WGS) entry which is preliminary data.</text>
</comment>
<protein>
    <recommendedName>
        <fullName evidence="1">Protein kinase domain-containing protein</fullName>
    </recommendedName>
</protein>
<feature type="domain" description="Protein kinase" evidence="1">
    <location>
        <begin position="56"/>
        <end position="322"/>
    </location>
</feature>
<dbReference type="GO" id="GO:0004674">
    <property type="term" value="F:protein serine/threonine kinase activity"/>
    <property type="evidence" value="ECO:0007669"/>
    <property type="project" value="TreeGrafter"/>
</dbReference>
<dbReference type="SMART" id="SM00220">
    <property type="entry name" value="S_TKc"/>
    <property type="match status" value="1"/>
</dbReference>
<dbReference type="EMBL" id="JADBJN010000002">
    <property type="protein sequence ID" value="KAG5675657.1"/>
    <property type="molecule type" value="Genomic_DNA"/>
</dbReference>
<sequence length="423" mass="49711">MIKISESKSDTFISQLYRTITKNRRRTLSSAGNNVLHRIPNTSEFELPFANFTDEYDIEKTVAEGHFAKIFLAKHKITQTSVILKALHKELTGLKEFIKEFHYNYQLSHHPYILSCYQVKFQTNDFFVFAMDYAPYGDLSHHVGANGIPESCCKKIADQLSSALGFMHSKSLVHRDIKLENILIFALDFSRIKLSDFGATTREGLLHYRMNNTWTSFLAPEVLEVVRNERYVVKCSSDSWQFSILLYMCLTGSSPWKEANWVKDNKYCLFMKYQKRETSKIPDNFKKFTPRLLRAFRRFFDHNEDDRAKVTDINKYLKDKWLITKTSLSPSVASRSFRVSHLEQDQDSIKYINHKDYKHSNDEKARVKRLMSTFGLHQEKNPITDQATISEIKVSQWLTQNENNFQKFDDSEEDLDLSYWQRN</sequence>